<dbReference type="PANTHER" id="PTHR43179">
    <property type="entry name" value="RHAMNOSYLTRANSFERASE WBBL"/>
    <property type="match status" value="1"/>
</dbReference>
<comment type="caution">
    <text evidence="5">The sequence shown here is derived from an EMBL/GenBank/DDBJ whole genome shotgun (WGS) entry which is preliminary data.</text>
</comment>
<gene>
    <name evidence="5" type="ORF">CLV40_11174</name>
</gene>
<accession>A0A2S6GLQ2</accession>
<organism evidence="5 6">
    <name type="scientific">Actinokineospora auranticolor</name>
    <dbReference type="NCBI Taxonomy" id="155976"/>
    <lineage>
        <taxon>Bacteria</taxon>
        <taxon>Bacillati</taxon>
        <taxon>Actinomycetota</taxon>
        <taxon>Actinomycetes</taxon>
        <taxon>Pseudonocardiales</taxon>
        <taxon>Pseudonocardiaceae</taxon>
        <taxon>Actinokineospora</taxon>
    </lineage>
</organism>
<evidence type="ECO:0000256" key="2">
    <source>
        <dbReference type="ARBA" id="ARBA00006739"/>
    </source>
</evidence>
<dbReference type="AlphaFoldDB" id="A0A2S6GLQ2"/>
<dbReference type="EMBL" id="PTIX01000011">
    <property type="protein sequence ID" value="PPK66110.1"/>
    <property type="molecule type" value="Genomic_DNA"/>
</dbReference>
<keyword evidence="3" id="KW-0328">Glycosyltransferase</keyword>
<dbReference type="InterPro" id="IPR029044">
    <property type="entry name" value="Nucleotide-diphossugar_trans"/>
</dbReference>
<sequence length="277" mass="29546">MSAPRTAVVTITHRRDDHLHRQRVGLAAEPPDLHVIVGMDDTPRVRPIPGAAPVTPLAVSSRGSGLPLARARNRGAAAAIAAGADVLVFLDVDCVPGRHLVSRYTAAAGRIPSPALLCGPVAYLPPPPADGYPISGFDAPMHPARPVPAPGDIVADDRFDLFWSLSFATTASTWATLGGFCEDYSGYGAEDTDFALTSRVAGATLHWVGGAEAYHQYHPPSRHEPARAPEIVRNANTFHRRHGHWPMRDWLEDLAVAGVVEFDPAHDLLRSAGPGDV</sequence>
<evidence type="ECO:0000256" key="1">
    <source>
        <dbReference type="ARBA" id="ARBA00004776"/>
    </source>
</evidence>
<evidence type="ECO:0000313" key="6">
    <source>
        <dbReference type="Proteomes" id="UP000239203"/>
    </source>
</evidence>
<dbReference type="Proteomes" id="UP000239203">
    <property type="component" value="Unassembled WGS sequence"/>
</dbReference>
<dbReference type="GO" id="GO:0016757">
    <property type="term" value="F:glycosyltransferase activity"/>
    <property type="evidence" value="ECO:0007669"/>
    <property type="project" value="UniProtKB-KW"/>
</dbReference>
<proteinExistence type="inferred from homology"/>
<keyword evidence="6" id="KW-1185">Reference proteome</keyword>
<keyword evidence="4 5" id="KW-0808">Transferase</keyword>
<reference evidence="5 6" key="1">
    <citation type="submission" date="2018-02" db="EMBL/GenBank/DDBJ databases">
        <title>Genomic Encyclopedia of Archaeal and Bacterial Type Strains, Phase II (KMG-II): from individual species to whole genera.</title>
        <authorList>
            <person name="Goeker M."/>
        </authorList>
    </citation>
    <scope>NUCLEOTIDE SEQUENCE [LARGE SCALE GENOMIC DNA]</scope>
    <source>
        <strain evidence="5 6">YU 961-1</strain>
    </source>
</reference>
<comment type="pathway">
    <text evidence="1">Cell wall biogenesis; cell wall polysaccharide biosynthesis.</text>
</comment>
<dbReference type="RefSeq" id="WP_104480600.1">
    <property type="nucleotide sequence ID" value="NZ_CP154825.1"/>
</dbReference>
<dbReference type="OrthoDB" id="6653642at2"/>
<name>A0A2S6GLQ2_9PSEU</name>
<evidence type="ECO:0000256" key="3">
    <source>
        <dbReference type="ARBA" id="ARBA00022676"/>
    </source>
</evidence>
<dbReference type="Gene3D" id="3.90.550.10">
    <property type="entry name" value="Spore Coat Polysaccharide Biosynthesis Protein SpsA, Chain A"/>
    <property type="match status" value="1"/>
</dbReference>
<comment type="similarity">
    <text evidence="2">Belongs to the glycosyltransferase 2 family.</text>
</comment>
<dbReference type="SUPFAM" id="SSF53448">
    <property type="entry name" value="Nucleotide-diphospho-sugar transferases"/>
    <property type="match status" value="1"/>
</dbReference>
<evidence type="ECO:0000313" key="5">
    <source>
        <dbReference type="EMBL" id="PPK66110.1"/>
    </source>
</evidence>
<evidence type="ECO:0000256" key="4">
    <source>
        <dbReference type="ARBA" id="ARBA00022679"/>
    </source>
</evidence>
<dbReference type="PANTHER" id="PTHR43179:SF12">
    <property type="entry name" value="GALACTOFURANOSYLTRANSFERASE GLFT2"/>
    <property type="match status" value="1"/>
</dbReference>
<protein>
    <submittedName>
        <fullName evidence="5">GT2 family glycosyltransferase</fullName>
    </submittedName>
</protein>